<dbReference type="PROSITE" id="PS51194">
    <property type="entry name" value="HELICASE_CTER"/>
    <property type="match status" value="1"/>
</dbReference>
<feature type="domain" description="Helicase ATP-binding" evidence="4">
    <location>
        <begin position="624"/>
        <end position="781"/>
    </location>
</feature>
<dbReference type="InterPro" id="IPR038718">
    <property type="entry name" value="SNF2-like_sf"/>
</dbReference>
<dbReference type="SMART" id="SM00490">
    <property type="entry name" value="HELICc"/>
    <property type="match status" value="1"/>
</dbReference>
<dbReference type="Gene3D" id="3.40.50.300">
    <property type="entry name" value="P-loop containing nucleotide triphosphate hydrolases"/>
    <property type="match status" value="1"/>
</dbReference>
<gene>
    <name evidence="6" type="ORF">AWN73_01460</name>
</gene>
<dbReference type="AlphaFoldDB" id="A0A2S7FCF8"/>
<evidence type="ECO:0000259" key="3">
    <source>
        <dbReference type="PROSITE" id="PS50966"/>
    </source>
</evidence>
<dbReference type="Pfam" id="PF00176">
    <property type="entry name" value="SNF2-rel_dom"/>
    <property type="match status" value="1"/>
</dbReference>
<dbReference type="InterPro" id="IPR014001">
    <property type="entry name" value="Helicase_ATP-bd"/>
</dbReference>
<dbReference type="Proteomes" id="UP000238081">
    <property type="component" value="Unassembled WGS sequence"/>
</dbReference>
<dbReference type="InterPro" id="IPR000330">
    <property type="entry name" value="SNF2_N"/>
</dbReference>
<evidence type="ECO:0000256" key="2">
    <source>
        <dbReference type="PROSITE-ProRule" id="PRU00325"/>
    </source>
</evidence>
<feature type="domain" description="SWIM-type" evidence="3">
    <location>
        <begin position="61"/>
        <end position="103"/>
    </location>
</feature>
<evidence type="ECO:0000256" key="1">
    <source>
        <dbReference type="ARBA" id="ARBA00022801"/>
    </source>
</evidence>
<dbReference type="InterPro" id="IPR013663">
    <property type="entry name" value="Helicase_SWF/SNF/SWI_bac"/>
</dbReference>
<evidence type="ECO:0000259" key="4">
    <source>
        <dbReference type="PROSITE" id="PS51192"/>
    </source>
</evidence>
<dbReference type="InterPro" id="IPR049730">
    <property type="entry name" value="SNF2/RAD54-like_C"/>
</dbReference>
<protein>
    <submittedName>
        <fullName evidence="6">DNA helicase</fullName>
    </submittedName>
</protein>
<evidence type="ECO:0000313" key="7">
    <source>
        <dbReference type="Proteomes" id="UP000238081"/>
    </source>
</evidence>
<keyword evidence="1" id="KW-0378">Hydrolase</keyword>
<dbReference type="RefSeq" id="WP_043661474.1">
    <property type="nucleotide sequence ID" value="NZ_JSEG01000001.1"/>
</dbReference>
<dbReference type="PANTHER" id="PTHR10799">
    <property type="entry name" value="SNF2/RAD54 HELICASE FAMILY"/>
    <property type="match status" value="1"/>
</dbReference>
<dbReference type="PROSITE" id="PS50966">
    <property type="entry name" value="ZF_SWIM"/>
    <property type="match status" value="1"/>
</dbReference>
<dbReference type="CDD" id="cd18793">
    <property type="entry name" value="SF2_C_SNF"/>
    <property type="match status" value="1"/>
</dbReference>
<dbReference type="GO" id="GO:0004386">
    <property type="term" value="F:helicase activity"/>
    <property type="evidence" value="ECO:0007669"/>
    <property type="project" value="UniProtKB-KW"/>
</dbReference>
<dbReference type="SMART" id="SM00487">
    <property type="entry name" value="DEXDc"/>
    <property type="match status" value="1"/>
</dbReference>
<dbReference type="GO" id="GO:0016787">
    <property type="term" value="F:hydrolase activity"/>
    <property type="evidence" value="ECO:0007669"/>
    <property type="project" value="UniProtKB-KW"/>
</dbReference>
<comment type="caution">
    <text evidence="6">The sequence shown here is derived from an EMBL/GenBank/DDBJ whole genome shotgun (WGS) entry which is preliminary data.</text>
</comment>
<feature type="domain" description="Helicase C-terminal" evidence="5">
    <location>
        <begin position="891"/>
        <end position="1055"/>
    </location>
</feature>
<evidence type="ECO:0000313" key="6">
    <source>
        <dbReference type="EMBL" id="PPV15785.1"/>
    </source>
</evidence>
<keyword evidence="2" id="KW-0862">Zinc</keyword>
<reference evidence="6 7" key="1">
    <citation type="submission" date="2016-01" db="EMBL/GenBank/DDBJ databases">
        <title>Characterization of the Clostridium difficile lineages that are prevalent in Hong Kong and China.</title>
        <authorList>
            <person name="Kwok J.S.-L."/>
            <person name="Lam W.-Y."/>
            <person name="Ip M."/>
            <person name="Chan T.-F."/>
            <person name="Hawkey P.M."/>
            <person name="Tsui S.K.-W."/>
        </authorList>
    </citation>
    <scope>NUCLEOTIDE SEQUENCE [LARGE SCALE GENOMIC DNA]</scope>
    <source>
        <strain evidence="6 7">300064</strain>
    </source>
</reference>
<name>A0A2S7FCF8_CLOBU</name>
<dbReference type="SUPFAM" id="SSF52540">
    <property type="entry name" value="P-loop containing nucleoside triphosphate hydrolases"/>
    <property type="match status" value="2"/>
</dbReference>
<keyword evidence="6" id="KW-0347">Helicase</keyword>
<dbReference type="GO" id="GO:0008270">
    <property type="term" value="F:zinc ion binding"/>
    <property type="evidence" value="ECO:0007669"/>
    <property type="project" value="UniProtKB-KW"/>
</dbReference>
<dbReference type="PROSITE" id="PS51192">
    <property type="entry name" value="HELICASE_ATP_BIND_1"/>
    <property type="match status" value="1"/>
</dbReference>
<keyword evidence="6" id="KW-0547">Nucleotide-binding</keyword>
<sequence>MKISDLENIIIRNTSKINMTRGKKLLDDKAFTIDVHKVDNFYNIYGNFKSENNFKKYNPHLRIDMKNKKISFTKCNCNIFEGGDLENKIYMCEHLVAVAMKFVEGIKKKLALKRIEEERIDKKIIKELENVYFIHSDEKEKVFDKKEKLVLNVSIKQVKEESSNDFDVSIYIGNTHMYPILNIKNCVYSIIKDEEYCIGKGLVYDKNKYYFSESDEQFIKYIYEIILISRNNESTSSIRISSELLKNFLEKLNNKKIKFNYNYQSYTSVILNSDLPLTFTMKKVNGDYVLSTKKILPIPLSKNRDIFLYDRNIYIPSLKQVDLYRILYKHIKEDKKIIFKSDINNSEFGVLNKVLTSISQNIFYDEAIISKMNEDVRINFNFSRKKGKSVCDVIIKNNIIDMNYSEAIKINNDKFNFSKKLMNIESILNKYRFYYRNENFEFLGDDEEYYLFLKNGIDEIKSVGTIFTEKSHIDYFKLNNGRFKDLSIKENSKGMYEFYMQFENISPYELNDVVKAYKEKKNFIKLDNNIYVDLKSKEIEKIMKIIDTLNLDIISGKDKFYLSIDKLYYLKDKIEDDVIVFKNREKILDLLDTIHKKQDNVYEIPKNLKCNLRNHQIEGYNWFKNLSDLGLGGILGDEMGLGKTIQTIAFLASEKNGTSMVVVPTSLLYNWSDEFKKFIPGLKVCIINGEKKEREKNIRNYCDYDVLITTYGLIKNDIDLYENIEFKNIILDEGQNIKNYKAQITTTVKKLKANNRFILTGTPIENNLNELWSLFDFIMPGYLYTYKEFNEKFVKNESNLEELKILIKPYILRRTKKEAAGEMPEKYEKKILVNMPKEQKDVYDACVKEIQDKINREKMNNITIFSFLTTLRQLCLDPSLVTNEYNGESGKFNEVLNIIKKDQKENKILLFSQFTKALKKLALKLDKEKIQYCYLDGSISSLARIKLVEEFNNDKNKRVFLISLKAGGTGLNLTSANMVIHFDPWWNPSIEDQATDRAHRIGQKRDVEVIKLIAKGTIEEKIVLLQEDKRNLINDVLTNELNDSEVFNLVTNSELINLLK</sequence>
<dbReference type="InterPro" id="IPR027417">
    <property type="entry name" value="P-loop_NTPase"/>
</dbReference>
<dbReference type="Pfam" id="PF00271">
    <property type="entry name" value="Helicase_C"/>
    <property type="match status" value="1"/>
</dbReference>
<dbReference type="Pfam" id="PF08455">
    <property type="entry name" value="SNF2_assoc"/>
    <property type="match status" value="1"/>
</dbReference>
<proteinExistence type="predicted"/>
<keyword evidence="6" id="KW-0067">ATP-binding</keyword>
<keyword evidence="2" id="KW-0479">Metal-binding</keyword>
<dbReference type="Gene3D" id="3.40.50.10810">
    <property type="entry name" value="Tandem AAA-ATPase domain"/>
    <property type="match status" value="1"/>
</dbReference>
<dbReference type="InterPro" id="IPR007527">
    <property type="entry name" value="Znf_SWIM"/>
</dbReference>
<dbReference type="EMBL" id="LRDH01000096">
    <property type="protein sequence ID" value="PPV15785.1"/>
    <property type="molecule type" value="Genomic_DNA"/>
</dbReference>
<organism evidence="6 7">
    <name type="scientific">Clostridium butyricum</name>
    <dbReference type="NCBI Taxonomy" id="1492"/>
    <lineage>
        <taxon>Bacteria</taxon>
        <taxon>Bacillati</taxon>
        <taxon>Bacillota</taxon>
        <taxon>Clostridia</taxon>
        <taxon>Eubacteriales</taxon>
        <taxon>Clostridiaceae</taxon>
        <taxon>Clostridium</taxon>
    </lineage>
</organism>
<dbReference type="GO" id="GO:0005524">
    <property type="term" value="F:ATP binding"/>
    <property type="evidence" value="ECO:0007669"/>
    <property type="project" value="InterPro"/>
</dbReference>
<accession>A0A2S7FCF8</accession>
<dbReference type="CDD" id="cd18012">
    <property type="entry name" value="DEXQc_arch_SWI2_SNF2"/>
    <property type="match status" value="1"/>
</dbReference>
<evidence type="ECO:0000259" key="5">
    <source>
        <dbReference type="PROSITE" id="PS51194"/>
    </source>
</evidence>
<keyword evidence="2" id="KW-0863">Zinc-finger</keyword>
<dbReference type="InterPro" id="IPR001650">
    <property type="entry name" value="Helicase_C-like"/>
</dbReference>